<reference evidence="3" key="1">
    <citation type="submission" date="2018-11" db="EMBL/GenBank/DDBJ databases">
        <authorList>
            <person name="Alioto T."/>
            <person name="Alioto T."/>
        </authorList>
    </citation>
    <scope>NUCLEOTIDE SEQUENCE</scope>
</reference>
<dbReference type="AlphaFoldDB" id="A0A8B6DNK1"/>
<dbReference type="OrthoDB" id="6108974at2759"/>
<evidence type="ECO:0000256" key="2">
    <source>
        <dbReference type="SAM" id="Phobius"/>
    </source>
</evidence>
<comment type="caution">
    <text evidence="3">The sequence shown here is derived from an EMBL/GenBank/DDBJ whole genome shotgun (WGS) entry which is preliminary data.</text>
</comment>
<keyword evidence="4" id="KW-1185">Reference proteome</keyword>
<evidence type="ECO:0000313" key="3">
    <source>
        <dbReference type="EMBL" id="VDI21935.1"/>
    </source>
</evidence>
<proteinExistence type="predicted"/>
<feature type="region of interest" description="Disordered" evidence="1">
    <location>
        <begin position="1"/>
        <end position="26"/>
    </location>
</feature>
<sequence>MSATSASIPMSSQYIPQGMGGQQVPPVERQQQEFPVRTLKVFGGIHIGFGFLLGILSLIGVILDVIARNKYEDCLSKNLLEFWICRPGDDGHAILAFDITCLICSGWYVVTGLLPMYMTRKRIATWKRLRTAFMVCSIIGASVFVPTMFNLGVVGLVIHGVVFMNATQPGVNFNPPHTQIPMITGHQVVIATGLTGNPVVQYYPSRAQQYQVMTTNQPTVPQIKAFGGSQQEPNNTQVFYNNPPVYK</sequence>
<accession>A0A8B6DNK1</accession>
<keyword evidence="2" id="KW-1133">Transmembrane helix</keyword>
<gene>
    <name evidence="3" type="ORF">MGAL_10B038328</name>
</gene>
<keyword evidence="2" id="KW-0812">Transmembrane</keyword>
<feature type="transmembrane region" description="Helical" evidence="2">
    <location>
        <begin position="131"/>
        <end position="164"/>
    </location>
</feature>
<name>A0A8B6DNK1_MYTGA</name>
<feature type="transmembrane region" description="Helical" evidence="2">
    <location>
        <begin position="41"/>
        <end position="63"/>
    </location>
</feature>
<feature type="compositionally biased region" description="Polar residues" evidence="1">
    <location>
        <begin position="1"/>
        <end position="15"/>
    </location>
</feature>
<evidence type="ECO:0000256" key="1">
    <source>
        <dbReference type="SAM" id="MobiDB-lite"/>
    </source>
</evidence>
<dbReference type="Proteomes" id="UP000596742">
    <property type="component" value="Unassembled WGS sequence"/>
</dbReference>
<organism evidence="3 4">
    <name type="scientific">Mytilus galloprovincialis</name>
    <name type="common">Mediterranean mussel</name>
    <dbReference type="NCBI Taxonomy" id="29158"/>
    <lineage>
        <taxon>Eukaryota</taxon>
        <taxon>Metazoa</taxon>
        <taxon>Spiralia</taxon>
        <taxon>Lophotrochozoa</taxon>
        <taxon>Mollusca</taxon>
        <taxon>Bivalvia</taxon>
        <taxon>Autobranchia</taxon>
        <taxon>Pteriomorphia</taxon>
        <taxon>Mytilida</taxon>
        <taxon>Mytiloidea</taxon>
        <taxon>Mytilidae</taxon>
        <taxon>Mytilinae</taxon>
        <taxon>Mytilus</taxon>
    </lineage>
</organism>
<feature type="transmembrane region" description="Helical" evidence="2">
    <location>
        <begin position="91"/>
        <end position="110"/>
    </location>
</feature>
<protein>
    <submittedName>
        <fullName evidence="3">Uncharacterized protein</fullName>
    </submittedName>
</protein>
<evidence type="ECO:0000313" key="4">
    <source>
        <dbReference type="Proteomes" id="UP000596742"/>
    </source>
</evidence>
<dbReference type="EMBL" id="UYJE01003733">
    <property type="protein sequence ID" value="VDI21935.1"/>
    <property type="molecule type" value="Genomic_DNA"/>
</dbReference>
<keyword evidence="2" id="KW-0472">Membrane</keyword>